<accession>A0ABY0QU89</accession>
<comment type="caution">
    <text evidence="2">The sequence shown here is derived from an EMBL/GenBank/DDBJ whole genome shotgun (WGS) entry which is preliminary data.</text>
</comment>
<reference evidence="2 3" key="1">
    <citation type="submission" date="2016-10" db="EMBL/GenBank/DDBJ databases">
        <authorList>
            <person name="Varghese N."/>
            <person name="Submissions S."/>
        </authorList>
    </citation>
    <scope>NUCLEOTIDE SEQUENCE [LARGE SCALE GENOMIC DNA]</scope>
    <source>
        <strain evidence="2 3">DSM 6083</strain>
    </source>
</reference>
<dbReference type="RefSeq" id="WP_369806176.1">
    <property type="nucleotide sequence ID" value="NZ_CP007511.1"/>
</dbReference>
<protein>
    <submittedName>
        <fullName evidence="2">Uncharacterized protein</fullName>
    </submittedName>
</protein>
<keyword evidence="3" id="KW-1185">Reference proteome</keyword>
<evidence type="ECO:0000313" key="2">
    <source>
        <dbReference type="EMBL" id="SDL91649.1"/>
    </source>
</evidence>
<dbReference type="GeneID" id="77258379"/>
<proteinExistence type="predicted"/>
<feature type="compositionally biased region" description="Basic and acidic residues" evidence="1">
    <location>
        <begin position="68"/>
        <end position="81"/>
    </location>
</feature>
<name>A0ABY0QU89_9GAMM</name>
<feature type="compositionally biased region" description="Polar residues" evidence="1">
    <location>
        <begin position="19"/>
        <end position="40"/>
    </location>
</feature>
<evidence type="ECO:0000256" key="1">
    <source>
        <dbReference type="SAM" id="MobiDB-lite"/>
    </source>
</evidence>
<evidence type="ECO:0000313" key="3">
    <source>
        <dbReference type="Proteomes" id="UP000182276"/>
    </source>
</evidence>
<dbReference type="Proteomes" id="UP000182276">
    <property type="component" value="Unassembled WGS sequence"/>
</dbReference>
<gene>
    <name evidence="2" type="ORF">SAMN05660875_10167</name>
</gene>
<sequence>MMVSERTIFVSERGRESIESINQTPGPSEQDPETSITNGEVSGGTEYDVPGGAYNVPPGMADEVSDEEALHQERRPCTPER</sequence>
<dbReference type="EMBL" id="FNHO01000001">
    <property type="protein sequence ID" value="SDL91649.1"/>
    <property type="molecule type" value="Genomic_DNA"/>
</dbReference>
<feature type="region of interest" description="Disordered" evidence="1">
    <location>
        <begin position="1"/>
        <end position="81"/>
    </location>
</feature>
<organism evidence="2 3">
    <name type="scientific">Stutzerimonas balearica DSM 6083</name>
    <dbReference type="NCBI Taxonomy" id="1123016"/>
    <lineage>
        <taxon>Bacteria</taxon>
        <taxon>Pseudomonadati</taxon>
        <taxon>Pseudomonadota</taxon>
        <taxon>Gammaproteobacteria</taxon>
        <taxon>Pseudomonadales</taxon>
        <taxon>Pseudomonadaceae</taxon>
        <taxon>Stutzerimonas</taxon>
    </lineage>
</organism>